<accession>A0A9P3GP08</accession>
<organism evidence="3 4">
    <name type="scientific">Phanerochaete sordida</name>
    <dbReference type="NCBI Taxonomy" id="48140"/>
    <lineage>
        <taxon>Eukaryota</taxon>
        <taxon>Fungi</taxon>
        <taxon>Dikarya</taxon>
        <taxon>Basidiomycota</taxon>
        <taxon>Agaricomycotina</taxon>
        <taxon>Agaricomycetes</taxon>
        <taxon>Polyporales</taxon>
        <taxon>Phanerochaetaceae</taxon>
        <taxon>Phanerochaete</taxon>
    </lineage>
</organism>
<gene>
    <name evidence="3" type="ORF">PsYK624_147580</name>
</gene>
<dbReference type="Proteomes" id="UP000703269">
    <property type="component" value="Unassembled WGS sequence"/>
</dbReference>
<name>A0A9P3GP08_9APHY</name>
<evidence type="ECO:0000256" key="1">
    <source>
        <dbReference type="ARBA" id="ARBA00022574"/>
    </source>
</evidence>
<reference evidence="3 4" key="1">
    <citation type="submission" date="2021-08" db="EMBL/GenBank/DDBJ databases">
        <title>Draft Genome Sequence of Phanerochaete sordida strain YK-624.</title>
        <authorList>
            <person name="Mori T."/>
            <person name="Dohra H."/>
            <person name="Suzuki T."/>
            <person name="Kawagishi H."/>
            <person name="Hirai H."/>
        </authorList>
    </citation>
    <scope>NUCLEOTIDE SEQUENCE [LARGE SCALE GENOMIC DNA]</scope>
    <source>
        <strain evidence="3 4">YK-624</strain>
    </source>
</reference>
<dbReference type="OrthoDB" id="972532at2759"/>
<keyword evidence="4" id="KW-1185">Reference proteome</keyword>
<dbReference type="EMBL" id="BPQB01000089">
    <property type="protein sequence ID" value="GJE98526.1"/>
    <property type="molecule type" value="Genomic_DNA"/>
</dbReference>
<protein>
    <submittedName>
        <fullName evidence="3">WD40 repeat-like protein</fullName>
    </submittedName>
</protein>
<comment type="caution">
    <text evidence="3">The sequence shown here is derived from an EMBL/GenBank/DDBJ whole genome shotgun (WGS) entry which is preliminary data.</text>
</comment>
<dbReference type="InterPro" id="IPR051350">
    <property type="entry name" value="WD_repeat-ST_regulator"/>
</dbReference>
<evidence type="ECO:0000313" key="4">
    <source>
        <dbReference type="Proteomes" id="UP000703269"/>
    </source>
</evidence>
<evidence type="ECO:0000313" key="3">
    <source>
        <dbReference type="EMBL" id="GJE98526.1"/>
    </source>
</evidence>
<dbReference type="PANTHER" id="PTHR22838:SF0">
    <property type="entry name" value="WD REPEAT-CONTAINING PROTEIN 26"/>
    <property type="match status" value="1"/>
</dbReference>
<dbReference type="InterPro" id="IPR001680">
    <property type="entry name" value="WD40_rpt"/>
</dbReference>
<keyword evidence="2" id="KW-0677">Repeat</keyword>
<sequence>MRVTDLAISQDSSKLVVVGMRPLPFPPVDHAGRLASSDPSIEPTSSNTPVQSMIGNQFVVYDLSSKRLELSVESEGALTSVRISQDSRYALLSRVVYPELRPVGEVHLCEMSTGRTVHKYTGHTQSRHVIRSGFGGQDEEFIISGCEGGRVHVWDRNSETPLAVLSGHGSGSVNSVAWNPTDATVFASCSDDHTTRIREVRST</sequence>
<evidence type="ECO:0000256" key="2">
    <source>
        <dbReference type="ARBA" id="ARBA00022737"/>
    </source>
</evidence>
<dbReference type="Gene3D" id="2.130.10.10">
    <property type="entry name" value="YVTN repeat-like/Quinoprotein amine dehydrogenase"/>
    <property type="match status" value="1"/>
</dbReference>
<dbReference type="SMART" id="SM00320">
    <property type="entry name" value="WD40"/>
    <property type="match status" value="2"/>
</dbReference>
<dbReference type="SUPFAM" id="SSF50978">
    <property type="entry name" value="WD40 repeat-like"/>
    <property type="match status" value="1"/>
</dbReference>
<dbReference type="InterPro" id="IPR036322">
    <property type="entry name" value="WD40_repeat_dom_sf"/>
</dbReference>
<dbReference type="Pfam" id="PF00400">
    <property type="entry name" value="WD40"/>
    <property type="match status" value="2"/>
</dbReference>
<proteinExistence type="predicted"/>
<dbReference type="AlphaFoldDB" id="A0A9P3GP08"/>
<dbReference type="PANTHER" id="PTHR22838">
    <property type="entry name" value="WD REPEAT PROTEIN 26-RELATED"/>
    <property type="match status" value="1"/>
</dbReference>
<dbReference type="InterPro" id="IPR015943">
    <property type="entry name" value="WD40/YVTN_repeat-like_dom_sf"/>
</dbReference>
<keyword evidence="1" id="KW-0853">WD repeat</keyword>